<evidence type="ECO:0000313" key="2">
    <source>
        <dbReference type="Proteomes" id="UP001195483"/>
    </source>
</evidence>
<organism evidence="1 2">
    <name type="scientific">Potamilus streckersoni</name>
    <dbReference type="NCBI Taxonomy" id="2493646"/>
    <lineage>
        <taxon>Eukaryota</taxon>
        <taxon>Metazoa</taxon>
        <taxon>Spiralia</taxon>
        <taxon>Lophotrochozoa</taxon>
        <taxon>Mollusca</taxon>
        <taxon>Bivalvia</taxon>
        <taxon>Autobranchia</taxon>
        <taxon>Heteroconchia</taxon>
        <taxon>Palaeoheterodonta</taxon>
        <taxon>Unionida</taxon>
        <taxon>Unionoidea</taxon>
        <taxon>Unionidae</taxon>
        <taxon>Ambleminae</taxon>
        <taxon>Lampsilini</taxon>
        <taxon>Potamilus</taxon>
    </lineage>
</organism>
<proteinExistence type="predicted"/>
<evidence type="ECO:0000313" key="1">
    <source>
        <dbReference type="EMBL" id="KAK3602357.1"/>
    </source>
</evidence>
<reference evidence="1" key="2">
    <citation type="journal article" date="2021" name="Genome Biol. Evol.">
        <title>Developing a high-quality reference genome for a parasitic bivalve with doubly uniparental inheritance (Bivalvia: Unionida).</title>
        <authorList>
            <person name="Smith C.H."/>
        </authorList>
    </citation>
    <scope>NUCLEOTIDE SEQUENCE</scope>
    <source>
        <strain evidence="1">CHS0354</strain>
        <tissue evidence="1">Mantle</tissue>
    </source>
</reference>
<gene>
    <name evidence="1" type="ORF">CHS0354_013354</name>
</gene>
<dbReference type="AlphaFoldDB" id="A0AAE0W6M6"/>
<protein>
    <submittedName>
        <fullName evidence="1">Uncharacterized protein</fullName>
    </submittedName>
</protein>
<comment type="caution">
    <text evidence="1">The sequence shown here is derived from an EMBL/GenBank/DDBJ whole genome shotgun (WGS) entry which is preliminary data.</text>
</comment>
<reference evidence="1" key="1">
    <citation type="journal article" date="2021" name="Genome Biol. Evol.">
        <title>A High-Quality Reference Genome for a Parasitic Bivalve with Doubly Uniparental Inheritance (Bivalvia: Unionida).</title>
        <authorList>
            <person name="Smith C.H."/>
        </authorList>
    </citation>
    <scope>NUCLEOTIDE SEQUENCE</scope>
    <source>
        <strain evidence="1">CHS0354</strain>
    </source>
</reference>
<keyword evidence="2" id="KW-1185">Reference proteome</keyword>
<accession>A0AAE0W6M6</accession>
<dbReference type="Proteomes" id="UP001195483">
    <property type="component" value="Unassembled WGS sequence"/>
</dbReference>
<sequence length="120" mass="13521">MYNYIASSCVILTWASCRSEYAREKCLLPSTCLASDEGTTINDIAISSSKQEELTQNDPVYTCTVSTHTDQDLLVLDISQTDWNEKVNFDLCIENVRVEIVQNQLFGTLEVRRTTINFGA</sequence>
<reference evidence="1" key="3">
    <citation type="submission" date="2023-05" db="EMBL/GenBank/DDBJ databases">
        <authorList>
            <person name="Smith C.H."/>
        </authorList>
    </citation>
    <scope>NUCLEOTIDE SEQUENCE</scope>
    <source>
        <strain evidence="1">CHS0354</strain>
        <tissue evidence="1">Mantle</tissue>
    </source>
</reference>
<name>A0AAE0W6M6_9BIVA</name>
<dbReference type="EMBL" id="JAEAOA010000815">
    <property type="protein sequence ID" value="KAK3602357.1"/>
    <property type="molecule type" value="Genomic_DNA"/>
</dbReference>